<dbReference type="SUPFAM" id="SSF50022">
    <property type="entry name" value="ISP domain"/>
    <property type="match status" value="1"/>
</dbReference>
<dbReference type="OrthoDB" id="1201186at2"/>
<name>A0A418R4Q1_9BACT</name>
<evidence type="ECO:0000313" key="7">
    <source>
        <dbReference type="Proteomes" id="UP000284250"/>
    </source>
</evidence>
<dbReference type="EMBL" id="QYCN01000005">
    <property type="protein sequence ID" value="RIY12448.1"/>
    <property type="molecule type" value="Genomic_DNA"/>
</dbReference>
<gene>
    <name evidence="6" type="ORF">D0T11_05425</name>
</gene>
<dbReference type="PROSITE" id="PS51296">
    <property type="entry name" value="RIESKE"/>
    <property type="match status" value="1"/>
</dbReference>
<dbReference type="Proteomes" id="UP000284250">
    <property type="component" value="Unassembled WGS sequence"/>
</dbReference>
<keyword evidence="4" id="KW-0411">Iron-sulfur</keyword>
<keyword evidence="1" id="KW-0001">2Fe-2S</keyword>
<dbReference type="RefSeq" id="WP_119654764.1">
    <property type="nucleotide sequence ID" value="NZ_JBHUOI010000034.1"/>
</dbReference>
<organism evidence="6 7">
    <name type="scientific">Hymenobacter rubripertinctus</name>
    <dbReference type="NCBI Taxonomy" id="2029981"/>
    <lineage>
        <taxon>Bacteria</taxon>
        <taxon>Pseudomonadati</taxon>
        <taxon>Bacteroidota</taxon>
        <taxon>Cytophagia</taxon>
        <taxon>Cytophagales</taxon>
        <taxon>Hymenobacteraceae</taxon>
        <taxon>Hymenobacter</taxon>
    </lineage>
</organism>
<evidence type="ECO:0000256" key="2">
    <source>
        <dbReference type="ARBA" id="ARBA00022723"/>
    </source>
</evidence>
<keyword evidence="2" id="KW-0479">Metal-binding</keyword>
<accession>A0A418R4Q1</accession>
<feature type="domain" description="Rieske" evidence="5">
    <location>
        <begin position="70"/>
        <end position="146"/>
    </location>
</feature>
<dbReference type="AlphaFoldDB" id="A0A418R4Q1"/>
<keyword evidence="3" id="KW-0408">Iron</keyword>
<keyword evidence="7" id="KW-1185">Reference proteome</keyword>
<evidence type="ECO:0000259" key="5">
    <source>
        <dbReference type="PROSITE" id="PS51296"/>
    </source>
</evidence>
<comment type="caution">
    <text evidence="6">The sequence shown here is derived from an EMBL/GenBank/DDBJ whole genome shotgun (WGS) entry which is preliminary data.</text>
</comment>
<dbReference type="Gene3D" id="2.102.10.10">
    <property type="entry name" value="Rieske [2Fe-2S] iron-sulphur domain"/>
    <property type="match status" value="1"/>
</dbReference>
<dbReference type="InterPro" id="IPR017941">
    <property type="entry name" value="Rieske_2Fe-2S"/>
</dbReference>
<protein>
    <recommendedName>
        <fullName evidence="5">Rieske domain-containing protein</fullName>
    </recommendedName>
</protein>
<reference evidence="6 7" key="1">
    <citation type="submission" date="2019-01" db="EMBL/GenBank/DDBJ databases">
        <title>Hymenobacter humicola sp. nov., isolated from soils in Antarctica.</title>
        <authorList>
            <person name="Sedlacek I."/>
            <person name="Holochova P."/>
            <person name="Kralova S."/>
            <person name="Pantucek R."/>
            <person name="Stankova E."/>
            <person name="Vrbovska V."/>
            <person name="Kristofova L."/>
            <person name="Svec P."/>
            <person name="Busse H.-J."/>
        </authorList>
    </citation>
    <scope>NUCLEOTIDE SEQUENCE [LARGE SCALE GENOMIC DNA]</scope>
    <source>
        <strain evidence="6 7">CCM 8852</strain>
    </source>
</reference>
<evidence type="ECO:0000256" key="1">
    <source>
        <dbReference type="ARBA" id="ARBA00022714"/>
    </source>
</evidence>
<dbReference type="GO" id="GO:0051537">
    <property type="term" value="F:2 iron, 2 sulfur cluster binding"/>
    <property type="evidence" value="ECO:0007669"/>
    <property type="project" value="UniProtKB-KW"/>
</dbReference>
<proteinExistence type="predicted"/>
<dbReference type="GO" id="GO:0046872">
    <property type="term" value="F:metal ion binding"/>
    <property type="evidence" value="ECO:0007669"/>
    <property type="project" value="UniProtKB-KW"/>
</dbReference>
<sequence>MPVSHLFRHTTIVATLLPGLLLTLMACNSGSTVQPQIPLAAVNELLVLTDQQNASLRFDNGAVYHKGGVRGLIVVRQNASTYLAFDRNCPYQPQDTCARVFISQLIQLHDPCCQSRFSFTGQPQGGPATLPLRRYNTALSGNNLTITN</sequence>
<evidence type="ECO:0000313" key="6">
    <source>
        <dbReference type="EMBL" id="RIY12448.1"/>
    </source>
</evidence>
<dbReference type="InterPro" id="IPR036922">
    <property type="entry name" value="Rieske_2Fe-2S_sf"/>
</dbReference>
<evidence type="ECO:0000256" key="4">
    <source>
        <dbReference type="ARBA" id="ARBA00023014"/>
    </source>
</evidence>
<evidence type="ECO:0000256" key="3">
    <source>
        <dbReference type="ARBA" id="ARBA00023004"/>
    </source>
</evidence>